<protein>
    <submittedName>
        <fullName evidence="1">7404_t:CDS:1</fullName>
    </submittedName>
</protein>
<dbReference type="AlphaFoldDB" id="A0A9N9I9N5"/>
<dbReference type="OrthoDB" id="10367593at2759"/>
<organism evidence="1 2">
    <name type="scientific">Cetraspora pellucida</name>
    <dbReference type="NCBI Taxonomy" id="1433469"/>
    <lineage>
        <taxon>Eukaryota</taxon>
        <taxon>Fungi</taxon>
        <taxon>Fungi incertae sedis</taxon>
        <taxon>Mucoromycota</taxon>
        <taxon>Glomeromycotina</taxon>
        <taxon>Glomeromycetes</taxon>
        <taxon>Diversisporales</taxon>
        <taxon>Gigasporaceae</taxon>
        <taxon>Cetraspora</taxon>
    </lineage>
</organism>
<evidence type="ECO:0000313" key="1">
    <source>
        <dbReference type="EMBL" id="CAG8724999.1"/>
    </source>
</evidence>
<proteinExistence type="predicted"/>
<dbReference type="EMBL" id="CAJVQA010013527">
    <property type="protein sequence ID" value="CAG8724999.1"/>
    <property type="molecule type" value="Genomic_DNA"/>
</dbReference>
<accession>A0A9N9I9N5</accession>
<gene>
    <name evidence="1" type="ORF">CPELLU_LOCUS13126</name>
</gene>
<comment type="caution">
    <text evidence="1">The sequence shown here is derived from an EMBL/GenBank/DDBJ whole genome shotgun (WGS) entry which is preliminary data.</text>
</comment>
<name>A0A9N9I9N5_9GLOM</name>
<keyword evidence="2" id="KW-1185">Reference proteome</keyword>
<evidence type="ECO:0000313" key="2">
    <source>
        <dbReference type="Proteomes" id="UP000789759"/>
    </source>
</evidence>
<reference evidence="1" key="1">
    <citation type="submission" date="2021-06" db="EMBL/GenBank/DDBJ databases">
        <authorList>
            <person name="Kallberg Y."/>
            <person name="Tangrot J."/>
            <person name="Rosling A."/>
        </authorList>
    </citation>
    <scope>NUCLEOTIDE SEQUENCE</scope>
    <source>
        <strain evidence="1">FL966</strain>
    </source>
</reference>
<feature type="non-terminal residue" evidence="1">
    <location>
        <position position="1"/>
    </location>
</feature>
<dbReference type="Proteomes" id="UP000789759">
    <property type="component" value="Unassembled WGS sequence"/>
</dbReference>
<sequence length="90" mass="10633">VNKMNVDKVNKIYIECEGFGFRIEKQPSVTRIYLKNEIIEYLCRYETETEFNKYLEPDRGRNCFQLTKATTKCEIIDRNSGTTLVKINLT</sequence>